<proteinExistence type="predicted"/>
<protein>
    <submittedName>
        <fullName evidence="1">LeuA family protein</fullName>
    </submittedName>
</protein>
<organism evidence="1 2">
    <name type="scientific">Streptomyces pratisoli</name>
    <dbReference type="NCBI Taxonomy" id="3139917"/>
    <lineage>
        <taxon>Bacteria</taxon>
        <taxon>Bacillati</taxon>
        <taxon>Actinomycetota</taxon>
        <taxon>Actinomycetes</taxon>
        <taxon>Kitasatosporales</taxon>
        <taxon>Streptomycetaceae</taxon>
        <taxon>Streptomyces</taxon>
    </lineage>
</organism>
<dbReference type="Proteomes" id="UP001375539">
    <property type="component" value="Unassembled WGS sequence"/>
</dbReference>
<reference evidence="1" key="1">
    <citation type="submission" date="2024-03" db="EMBL/GenBank/DDBJ databases">
        <title>Novel Streptomyces species of biotechnological and ecological value are a feature of Machair soil.</title>
        <authorList>
            <person name="Prole J.R."/>
            <person name="Goodfellow M."/>
            <person name="Allenby N."/>
            <person name="Ward A.C."/>
        </authorList>
    </citation>
    <scope>NUCLEOTIDE SEQUENCE</scope>
    <source>
        <strain evidence="1">MS1.AVA.4</strain>
    </source>
</reference>
<evidence type="ECO:0000313" key="1">
    <source>
        <dbReference type="EMBL" id="MEJ8660439.1"/>
    </source>
</evidence>
<comment type="caution">
    <text evidence="1">The sequence shown here is derived from an EMBL/GenBank/DDBJ whole genome shotgun (WGS) entry which is preliminary data.</text>
</comment>
<sequence length="422" mass="45777">MNGRTAGSSSPSADVWFNWNAIGVAAQQPVSAPPYSGTFFDETLRDGLQAPNIRNPSLEQKLRLVDHMVRSGVTSADLGFPGSDPAALRTCVDIAQHIVRSGHPLSQGYAGRTHPSDINAICEIAQQVGVAVDAYIFIGVSPIRQYVEDWDVQLIQRHIRESVVECRRGGAEFVLVLEDAVRCTPEVLGQVYDVAIDTGVRRVTLCDTVGAALPSGVESLIQWSHQYFQDRGHQVAFEWHGHNDRGLALANSLTALAHGCERVHGTILGIGERAGNASLDQLMVNSHLDEHGRYDLKALREYSDYAASVLGVEVPQNYPALGRDVFKTSAGVHASAILKAHEKGNLLVKDTVYSSVPASCLGREQEVLIDEASGANNVKYWLTLHGYDSANTTLIKNVLAKAKSSRGPLTDEQIRQIIANAE</sequence>
<keyword evidence="2" id="KW-1185">Reference proteome</keyword>
<name>A0ACC6QPZ6_9ACTN</name>
<evidence type="ECO:0000313" key="2">
    <source>
        <dbReference type="Proteomes" id="UP001375539"/>
    </source>
</evidence>
<gene>
    <name evidence="1" type="ORF">WKI58_28640</name>
</gene>
<dbReference type="EMBL" id="JBBKAI010000002">
    <property type="protein sequence ID" value="MEJ8660439.1"/>
    <property type="molecule type" value="Genomic_DNA"/>
</dbReference>
<accession>A0ACC6QPZ6</accession>